<proteinExistence type="predicted"/>
<keyword evidence="2" id="KW-1185">Reference proteome</keyword>
<reference evidence="1" key="1">
    <citation type="submission" date="2017-07" db="EMBL/GenBank/DDBJ databases">
        <title>Taro Niue Genome Assembly and Annotation.</title>
        <authorList>
            <person name="Atibalentja N."/>
            <person name="Keating K."/>
            <person name="Fields C.J."/>
        </authorList>
    </citation>
    <scope>NUCLEOTIDE SEQUENCE</scope>
    <source>
        <strain evidence="1">Niue_2</strain>
        <tissue evidence="1">Leaf</tissue>
    </source>
</reference>
<evidence type="ECO:0000313" key="2">
    <source>
        <dbReference type="Proteomes" id="UP000652761"/>
    </source>
</evidence>
<accession>A0A843TMR2</accession>
<evidence type="ECO:0000313" key="1">
    <source>
        <dbReference type="EMBL" id="MQL71337.1"/>
    </source>
</evidence>
<protein>
    <submittedName>
        <fullName evidence="1">Uncharacterized protein</fullName>
    </submittedName>
</protein>
<dbReference type="EMBL" id="NMUH01000095">
    <property type="protein sequence ID" value="MQL71337.1"/>
    <property type="molecule type" value="Genomic_DNA"/>
</dbReference>
<organism evidence="1 2">
    <name type="scientific">Colocasia esculenta</name>
    <name type="common">Wild taro</name>
    <name type="synonym">Arum esculentum</name>
    <dbReference type="NCBI Taxonomy" id="4460"/>
    <lineage>
        <taxon>Eukaryota</taxon>
        <taxon>Viridiplantae</taxon>
        <taxon>Streptophyta</taxon>
        <taxon>Embryophyta</taxon>
        <taxon>Tracheophyta</taxon>
        <taxon>Spermatophyta</taxon>
        <taxon>Magnoliopsida</taxon>
        <taxon>Liliopsida</taxon>
        <taxon>Araceae</taxon>
        <taxon>Aroideae</taxon>
        <taxon>Colocasieae</taxon>
        <taxon>Colocasia</taxon>
    </lineage>
</organism>
<dbReference type="AlphaFoldDB" id="A0A843TMR2"/>
<comment type="caution">
    <text evidence="1">The sequence shown here is derived from an EMBL/GenBank/DDBJ whole genome shotgun (WGS) entry which is preliminary data.</text>
</comment>
<dbReference type="Proteomes" id="UP000652761">
    <property type="component" value="Unassembled WGS sequence"/>
</dbReference>
<name>A0A843TMR2_COLES</name>
<gene>
    <name evidence="1" type="ORF">Taro_003662</name>
</gene>
<sequence>MGDDYVPEEVELVLMLGLLCSHLVSSARPSMWSISSASEARRSITRAIDGRRDRLKGLTSM</sequence>